<dbReference type="EMBL" id="PDXA01000001">
    <property type="protein sequence ID" value="RYN62231.1"/>
    <property type="molecule type" value="Genomic_DNA"/>
</dbReference>
<evidence type="ECO:0000256" key="1">
    <source>
        <dbReference type="SAM" id="MobiDB-lite"/>
    </source>
</evidence>
<sequence>MKPHKKSIRDFFSPVPTNSTSAAASQSTLPQRSTCSLPSETCCLRLTHPTAADAKHAPTRQSNPPKSSAALPDAVSHVTHPPLSSSNPSVSTAPSTTRAASADAPPFNPSQTSANSGTSRRIESNGQQMVLNSDSDDDSLPDLDFGIPVTKVKALTTMTTTRSKRTSEDQVDGLRKPVKKAKGDRINFSALVQTAQKNRETERQILEHKTALETPLEIPVNASITINEETLGQVVDDDDDPEKAHRLFQAMQRTNATQLESTFHFFKDNSDSNSIPMRAAFPIRSLPNHRWVSNFEDSYARDQAFMTGFAQQIFHLQKLPPELASWMIDQISSSRNEALNYRYIEILESEKHNKHLYTLLDSTRLETLFREIGADMAQLEASTELTPVFVPRSETRVSLPLPLISIAKLLERAAPCLQSETRSRALYILSHVCLDDRVMADAAILHTIQDAMGAIVCSFANNHKLASAVGRPSLQHNIHTLISTQLSDVVSQLLAKVTHPLLQRNLIRSFPTTSPLTAYLQRHLALAFLVHPTPVDVPLSDPKVSDIIYKHMKNSPSFQVNKNTNYSHLAARLALLDIAIGPGLLDVPYQPLSSPTTSEAGSSPVSAPVPASSEVRDFNNQVDALAREFQLLGNSIVEAGAVVDLTIMDTKDSIERLRARLEHAVRIGGKKAHNVFGNDDEDTQLKVSKFFTKRMQNCTPAPLRGIFDGEDDVLSDVADSTNT</sequence>
<feature type="compositionally biased region" description="Low complexity" evidence="1">
    <location>
        <begin position="81"/>
        <end position="105"/>
    </location>
</feature>
<protein>
    <submittedName>
        <fullName evidence="2">Uncharacterized protein</fullName>
    </submittedName>
</protein>
<feature type="region of interest" description="Disordered" evidence="1">
    <location>
        <begin position="592"/>
        <end position="612"/>
    </location>
</feature>
<evidence type="ECO:0000313" key="2">
    <source>
        <dbReference type="EMBL" id="RYN62231.1"/>
    </source>
</evidence>
<feature type="region of interest" description="Disordered" evidence="1">
    <location>
        <begin position="1"/>
        <end position="36"/>
    </location>
</feature>
<evidence type="ECO:0000313" key="3">
    <source>
        <dbReference type="Proteomes" id="UP000292402"/>
    </source>
</evidence>
<feature type="compositionally biased region" description="Basic and acidic residues" evidence="1">
    <location>
        <begin position="165"/>
        <end position="180"/>
    </location>
</feature>
<dbReference type="Proteomes" id="UP000292402">
    <property type="component" value="Unassembled WGS sequence"/>
</dbReference>
<organism evidence="2 3">
    <name type="scientific">Alternaria tenuissima</name>
    <dbReference type="NCBI Taxonomy" id="119927"/>
    <lineage>
        <taxon>Eukaryota</taxon>
        <taxon>Fungi</taxon>
        <taxon>Dikarya</taxon>
        <taxon>Ascomycota</taxon>
        <taxon>Pezizomycotina</taxon>
        <taxon>Dothideomycetes</taxon>
        <taxon>Pleosporomycetidae</taxon>
        <taxon>Pleosporales</taxon>
        <taxon>Pleosporineae</taxon>
        <taxon>Pleosporaceae</taxon>
        <taxon>Alternaria</taxon>
        <taxon>Alternaria sect. Alternaria</taxon>
        <taxon>Alternaria alternata complex</taxon>
    </lineage>
</organism>
<gene>
    <name evidence="2" type="ORF">AA0114_g198</name>
</gene>
<reference evidence="3" key="1">
    <citation type="journal article" date="2019" name="bioRxiv">
        <title>Genomics, evolutionary history and diagnostics of the Alternaria alternata species group including apple and Asian pear pathotypes.</title>
        <authorList>
            <person name="Armitage A.D."/>
            <person name="Cockerton H.M."/>
            <person name="Sreenivasaprasad S."/>
            <person name="Woodhall J.W."/>
            <person name="Lane C.R."/>
            <person name="Harrison R.J."/>
            <person name="Clarkson J.P."/>
        </authorList>
    </citation>
    <scope>NUCLEOTIDE SEQUENCE [LARGE SCALE GENOMIC DNA]</scope>
    <source>
        <strain evidence="3">FERA 1082</strain>
    </source>
</reference>
<name>A0A4Q4MY47_9PLEO</name>
<feature type="compositionally biased region" description="Low complexity" evidence="1">
    <location>
        <begin position="598"/>
        <end position="612"/>
    </location>
</feature>
<dbReference type="AlphaFoldDB" id="A0A4Q4MY47"/>
<comment type="caution">
    <text evidence="2">The sequence shown here is derived from an EMBL/GenBank/DDBJ whole genome shotgun (WGS) entry which is preliminary data.</text>
</comment>
<feature type="compositionally biased region" description="Low complexity" evidence="1">
    <location>
        <begin position="17"/>
        <end position="28"/>
    </location>
</feature>
<feature type="region of interest" description="Disordered" evidence="1">
    <location>
        <begin position="158"/>
        <end position="180"/>
    </location>
</feature>
<accession>A0A4Q4MY47</accession>
<feature type="region of interest" description="Disordered" evidence="1">
    <location>
        <begin position="51"/>
        <end position="124"/>
    </location>
</feature>
<proteinExistence type="predicted"/>
<feature type="compositionally biased region" description="Polar residues" evidence="1">
    <location>
        <begin position="109"/>
        <end position="124"/>
    </location>
</feature>